<proteinExistence type="evidence at transcript level"/>
<dbReference type="AlphaFoldDB" id="A0A4Y7NMM5"/>
<dbReference type="InterPro" id="IPR000462">
    <property type="entry name" value="CDP-OH_P_trans"/>
</dbReference>
<dbReference type="FunFam" id="1.20.120.1760:FF:000003">
    <property type="entry name" value="CDP-diacylglycerol--inositol 3-phosphatidyltransferase"/>
    <property type="match status" value="1"/>
</dbReference>
<sequence>MLVENMTENNIFLFVPNLIGYGRVVLGVASLYFMPTNYVIAAWLYILSGLLDAFDGYAARAFNQSTKFGAMLDMLTDRCATMCLLATLGTFYPSYIFFFQIVMVVDISCHWIHLHTSNILGKTSHKNIDEEENALLRFYYTSRPFLFFMCAGNELFYSMLYLLHFTYGYTFLGMSVIKIFVVLLFPVAVLKVVFAVMQGSSAWRNLGYLDIKEREESQKKQ</sequence>
<dbReference type="PANTHER" id="PTHR15362:SF4">
    <property type="entry name" value="CDP-DIACYLGLYCEROL--INOSITOL 3-PHOSPHATIDYLTRANSFERASE"/>
    <property type="match status" value="1"/>
</dbReference>
<feature type="transmembrane region" description="Helical" evidence="20">
    <location>
        <begin position="175"/>
        <end position="197"/>
    </location>
</feature>
<reference evidence="21" key="1">
    <citation type="submission" date="2018-08" db="EMBL/GenBank/DDBJ databases">
        <authorList>
            <person name="Cornetti L."/>
        </authorList>
    </citation>
    <scope>NUCLEOTIDE SEQUENCE</scope>
    <source>
        <strain evidence="21">BE-ASS</strain>
    </source>
</reference>
<evidence type="ECO:0000256" key="19">
    <source>
        <dbReference type="RuleBase" id="RU003750"/>
    </source>
</evidence>
<dbReference type="GO" id="GO:0016020">
    <property type="term" value="C:membrane"/>
    <property type="evidence" value="ECO:0007669"/>
    <property type="project" value="UniProtKB-SubCell"/>
</dbReference>
<dbReference type="GO" id="GO:0003881">
    <property type="term" value="F:CDP-diacylglycerol-inositol 3-phosphatidyltransferase activity"/>
    <property type="evidence" value="ECO:0007669"/>
    <property type="project" value="UniProtKB-UniRule"/>
</dbReference>
<evidence type="ECO:0000256" key="6">
    <source>
        <dbReference type="ARBA" id="ARBA00022516"/>
    </source>
</evidence>
<keyword evidence="13 18" id="KW-0472">Membrane</keyword>
<evidence type="ECO:0000256" key="3">
    <source>
        <dbReference type="ARBA" id="ARBA00004141"/>
    </source>
</evidence>
<protein>
    <recommendedName>
        <fullName evidence="17 18">CDP-diacylglycerol--inositol 3-phosphatidyltransferase</fullName>
        <ecNumber evidence="5 18">2.7.8.11</ecNumber>
    </recommendedName>
</protein>
<feature type="transmembrane region" description="Helical" evidence="20">
    <location>
        <begin position="145"/>
        <end position="163"/>
    </location>
</feature>
<evidence type="ECO:0000256" key="10">
    <source>
        <dbReference type="ARBA" id="ARBA00022842"/>
    </source>
</evidence>
<dbReference type="InterPro" id="IPR043130">
    <property type="entry name" value="CDP-OH_PTrfase_TM_dom"/>
</dbReference>
<evidence type="ECO:0000256" key="20">
    <source>
        <dbReference type="SAM" id="Phobius"/>
    </source>
</evidence>
<keyword evidence="11 20" id="KW-1133">Transmembrane helix</keyword>
<dbReference type="GO" id="GO:0005794">
    <property type="term" value="C:Golgi apparatus"/>
    <property type="evidence" value="ECO:0007669"/>
    <property type="project" value="TreeGrafter"/>
</dbReference>
<evidence type="ECO:0000256" key="16">
    <source>
        <dbReference type="ARBA" id="ARBA00023264"/>
    </source>
</evidence>
<evidence type="ECO:0000256" key="17">
    <source>
        <dbReference type="ARBA" id="ARBA00070582"/>
    </source>
</evidence>
<keyword evidence="12 18" id="KW-0443">Lipid metabolism</keyword>
<gene>
    <name evidence="21" type="primary">EOG090X0BWK</name>
</gene>
<keyword evidence="15" id="KW-0464">Manganese</keyword>
<dbReference type="InterPro" id="IPR014387">
    <property type="entry name" value="CDP_diag_ino_3_P_euk"/>
</dbReference>
<feature type="transmembrane region" description="Helical" evidence="20">
    <location>
        <begin position="12"/>
        <end position="34"/>
    </location>
</feature>
<evidence type="ECO:0000256" key="18">
    <source>
        <dbReference type="PIRNR" id="PIRNR000848"/>
    </source>
</evidence>
<keyword evidence="10" id="KW-0460">Magnesium</keyword>
<evidence type="ECO:0000256" key="5">
    <source>
        <dbReference type="ARBA" id="ARBA00013212"/>
    </source>
</evidence>
<dbReference type="Pfam" id="PF01066">
    <property type="entry name" value="CDP-OH_P_transf"/>
    <property type="match status" value="1"/>
</dbReference>
<accession>A0A4Y7NMM5</accession>
<evidence type="ECO:0000256" key="7">
    <source>
        <dbReference type="ARBA" id="ARBA00022679"/>
    </source>
</evidence>
<keyword evidence="7 18" id="KW-0808">Transferase</keyword>
<dbReference type="Gene3D" id="1.20.120.1760">
    <property type="match status" value="1"/>
</dbReference>
<evidence type="ECO:0000256" key="4">
    <source>
        <dbReference type="ARBA" id="ARBA00010441"/>
    </source>
</evidence>
<evidence type="ECO:0000256" key="2">
    <source>
        <dbReference type="ARBA" id="ARBA00001946"/>
    </source>
</evidence>
<dbReference type="PANTHER" id="PTHR15362">
    <property type="entry name" value="PHOSPHATIDYLINOSITOL SYNTHASE"/>
    <property type="match status" value="1"/>
</dbReference>
<comment type="cofactor">
    <cofactor evidence="2">
        <name>Mg(2+)</name>
        <dbReference type="ChEBI" id="CHEBI:18420"/>
    </cofactor>
</comment>
<feature type="transmembrane region" description="Helical" evidence="20">
    <location>
        <begin position="79"/>
        <end position="98"/>
    </location>
</feature>
<evidence type="ECO:0000256" key="11">
    <source>
        <dbReference type="ARBA" id="ARBA00022989"/>
    </source>
</evidence>
<evidence type="ECO:0000256" key="1">
    <source>
        <dbReference type="ARBA" id="ARBA00001936"/>
    </source>
</evidence>
<name>A0A4Y7NMM5_9CRUS</name>
<evidence type="ECO:0000256" key="14">
    <source>
        <dbReference type="ARBA" id="ARBA00023209"/>
    </source>
</evidence>
<evidence type="ECO:0000256" key="12">
    <source>
        <dbReference type="ARBA" id="ARBA00023098"/>
    </source>
</evidence>
<keyword evidence="9" id="KW-0479">Metal-binding</keyword>
<feature type="transmembrane region" description="Helical" evidence="20">
    <location>
        <begin position="40"/>
        <end position="58"/>
    </location>
</feature>
<dbReference type="PIRSF" id="PIRSF000848">
    <property type="entry name" value="CDP_diag_ino_3_P"/>
    <property type="match status" value="1"/>
</dbReference>
<dbReference type="InterPro" id="IPR048254">
    <property type="entry name" value="CDP_ALCOHOL_P_TRANSF_CS"/>
</dbReference>
<evidence type="ECO:0000256" key="13">
    <source>
        <dbReference type="ARBA" id="ARBA00023136"/>
    </source>
</evidence>
<comment type="subcellular location">
    <subcellularLocation>
        <location evidence="3">Membrane</location>
        <topology evidence="3">Multi-pass membrane protein</topology>
    </subcellularLocation>
</comment>
<dbReference type="EC" id="2.7.8.11" evidence="5 18"/>
<dbReference type="GO" id="GO:0006661">
    <property type="term" value="P:phosphatidylinositol biosynthetic process"/>
    <property type="evidence" value="ECO:0007669"/>
    <property type="project" value="TreeGrafter"/>
</dbReference>
<evidence type="ECO:0000256" key="9">
    <source>
        <dbReference type="ARBA" id="ARBA00022723"/>
    </source>
</evidence>
<dbReference type="GO" id="GO:0046872">
    <property type="term" value="F:metal ion binding"/>
    <property type="evidence" value="ECO:0007669"/>
    <property type="project" value="UniProtKB-KW"/>
</dbReference>
<keyword evidence="6 18" id="KW-0444">Lipid biosynthesis</keyword>
<evidence type="ECO:0000313" key="21">
    <source>
        <dbReference type="EMBL" id="SVE93837.1"/>
    </source>
</evidence>
<comment type="similarity">
    <text evidence="4 18 19">Belongs to the CDP-alcohol phosphatidyltransferase class-I family.</text>
</comment>
<comment type="catalytic activity">
    <reaction evidence="18">
        <text>a CDP-1,2-diacyl-sn-glycerol + myo-inositol = a 1,2-diacyl-sn-glycero-3-phospho-(1D-myo-inositol) + CMP + H(+)</text>
        <dbReference type="Rhea" id="RHEA:11580"/>
        <dbReference type="ChEBI" id="CHEBI:15378"/>
        <dbReference type="ChEBI" id="CHEBI:17268"/>
        <dbReference type="ChEBI" id="CHEBI:57880"/>
        <dbReference type="ChEBI" id="CHEBI:58332"/>
        <dbReference type="ChEBI" id="CHEBI:60377"/>
        <dbReference type="EC" id="2.7.8.11"/>
    </reaction>
</comment>
<organism evidence="21">
    <name type="scientific">Scapholeberis mucronata</name>
    <dbReference type="NCBI Taxonomy" id="202097"/>
    <lineage>
        <taxon>Eukaryota</taxon>
        <taxon>Metazoa</taxon>
        <taxon>Ecdysozoa</taxon>
        <taxon>Arthropoda</taxon>
        <taxon>Crustacea</taxon>
        <taxon>Branchiopoda</taxon>
        <taxon>Diplostraca</taxon>
        <taxon>Cladocera</taxon>
        <taxon>Anomopoda</taxon>
        <taxon>Daphniidae</taxon>
        <taxon>Scapholeberis</taxon>
    </lineage>
</organism>
<dbReference type="EMBL" id="LR024218">
    <property type="protein sequence ID" value="SVE93837.1"/>
    <property type="molecule type" value="mRNA"/>
</dbReference>
<keyword evidence="16 18" id="KW-1208">Phospholipid metabolism</keyword>
<comment type="cofactor">
    <cofactor evidence="1">
        <name>Mn(2+)</name>
        <dbReference type="ChEBI" id="CHEBI:29035"/>
    </cofactor>
</comment>
<keyword evidence="8 20" id="KW-0812">Transmembrane</keyword>
<keyword evidence="14 18" id="KW-0594">Phospholipid biosynthesis</keyword>
<dbReference type="PROSITE" id="PS00379">
    <property type="entry name" value="CDP_ALCOHOL_P_TRANSF"/>
    <property type="match status" value="1"/>
</dbReference>
<evidence type="ECO:0000256" key="15">
    <source>
        <dbReference type="ARBA" id="ARBA00023211"/>
    </source>
</evidence>
<evidence type="ECO:0000256" key="8">
    <source>
        <dbReference type="ARBA" id="ARBA00022692"/>
    </source>
</evidence>